<evidence type="ECO:0000256" key="2">
    <source>
        <dbReference type="ARBA" id="ARBA00023082"/>
    </source>
</evidence>
<dbReference type="PANTHER" id="PTHR43133:SF8">
    <property type="entry name" value="RNA POLYMERASE SIGMA FACTOR HI_1459-RELATED"/>
    <property type="match status" value="1"/>
</dbReference>
<protein>
    <submittedName>
        <fullName evidence="5">RNA polymerase sigma factor</fullName>
    </submittedName>
</protein>
<keyword evidence="4" id="KW-0804">Transcription</keyword>
<dbReference type="InterPro" id="IPR013325">
    <property type="entry name" value="RNA_pol_sigma_r2"/>
</dbReference>
<keyword evidence="2" id="KW-0731">Sigma factor</keyword>
<dbReference type="Proteomes" id="UP000318081">
    <property type="component" value="Chromosome"/>
</dbReference>
<evidence type="ECO:0000256" key="3">
    <source>
        <dbReference type="ARBA" id="ARBA00023125"/>
    </source>
</evidence>
<evidence type="ECO:0000313" key="6">
    <source>
        <dbReference type="Proteomes" id="UP000318081"/>
    </source>
</evidence>
<keyword evidence="3" id="KW-0238">DNA-binding</keyword>
<reference evidence="5 6" key="1">
    <citation type="submission" date="2019-02" db="EMBL/GenBank/DDBJ databases">
        <title>Deep-cultivation of Planctomycetes and their phenomic and genomic characterization uncovers novel biology.</title>
        <authorList>
            <person name="Wiegand S."/>
            <person name="Jogler M."/>
            <person name="Boedeker C."/>
            <person name="Pinto D."/>
            <person name="Vollmers J."/>
            <person name="Rivas-Marin E."/>
            <person name="Kohn T."/>
            <person name="Peeters S.H."/>
            <person name="Heuer A."/>
            <person name="Rast P."/>
            <person name="Oberbeckmann S."/>
            <person name="Bunk B."/>
            <person name="Jeske O."/>
            <person name="Meyerdierks A."/>
            <person name="Storesund J.E."/>
            <person name="Kallscheuer N."/>
            <person name="Luecker S."/>
            <person name="Lage O.M."/>
            <person name="Pohl T."/>
            <person name="Merkel B.J."/>
            <person name="Hornburger P."/>
            <person name="Mueller R.-W."/>
            <person name="Bruemmer F."/>
            <person name="Labrenz M."/>
            <person name="Spormann A.M."/>
            <person name="Op den Camp H."/>
            <person name="Overmann J."/>
            <person name="Amann R."/>
            <person name="Jetten M.S.M."/>
            <person name="Mascher T."/>
            <person name="Medema M.H."/>
            <person name="Devos D.P."/>
            <person name="Kaster A.-K."/>
            <person name="Ovreas L."/>
            <person name="Rohde M."/>
            <person name="Galperin M.Y."/>
            <person name="Jogler C."/>
        </authorList>
    </citation>
    <scope>NUCLEOTIDE SEQUENCE [LARGE SCALE GENOMIC DNA]</scope>
    <source>
        <strain evidence="5 6">TBK1r</strain>
    </source>
</reference>
<name>A0ABX5XQ14_9BACT</name>
<dbReference type="InterPro" id="IPR039425">
    <property type="entry name" value="RNA_pol_sigma-70-like"/>
</dbReference>
<evidence type="ECO:0000256" key="1">
    <source>
        <dbReference type="ARBA" id="ARBA00023015"/>
    </source>
</evidence>
<accession>A0ABX5XQ14</accession>
<dbReference type="PANTHER" id="PTHR43133">
    <property type="entry name" value="RNA POLYMERASE ECF-TYPE SIGMA FACTO"/>
    <property type="match status" value="1"/>
</dbReference>
<dbReference type="Gene3D" id="1.10.1740.10">
    <property type="match status" value="1"/>
</dbReference>
<dbReference type="EMBL" id="CP036432">
    <property type="protein sequence ID" value="QDV84089.1"/>
    <property type="molecule type" value="Genomic_DNA"/>
</dbReference>
<dbReference type="SUPFAM" id="SSF88946">
    <property type="entry name" value="Sigma2 domain of RNA polymerase sigma factors"/>
    <property type="match status" value="1"/>
</dbReference>
<evidence type="ECO:0000313" key="5">
    <source>
        <dbReference type="EMBL" id="QDV84089.1"/>
    </source>
</evidence>
<keyword evidence="1" id="KW-0805">Transcription regulation</keyword>
<organism evidence="5 6">
    <name type="scientific">Stieleria magnilauensis</name>
    <dbReference type="NCBI Taxonomy" id="2527963"/>
    <lineage>
        <taxon>Bacteria</taxon>
        <taxon>Pseudomonadati</taxon>
        <taxon>Planctomycetota</taxon>
        <taxon>Planctomycetia</taxon>
        <taxon>Pirellulales</taxon>
        <taxon>Pirellulaceae</taxon>
        <taxon>Stieleria</taxon>
    </lineage>
</organism>
<keyword evidence="6" id="KW-1185">Reference proteome</keyword>
<gene>
    <name evidence="5" type="ORF">TBK1r_30340</name>
</gene>
<evidence type="ECO:0000256" key="4">
    <source>
        <dbReference type="ARBA" id="ARBA00023163"/>
    </source>
</evidence>
<sequence length="202" mass="23314">MSTSVNAGYSTGSAATASGLIRQLCEEDPQAWARFADLYAPMVYRWSRRANLQMAEARDLTVEVFRVVSTRLSTFTPTGVTGSFRAWLWGINRQVLRRHFERLQTELGDQADPTADVWRCNVPEMLRCDVPPDEEEVRKGLVFRTLRMIRDDFEETTWQAFWRTTIENQSATDVGRDLAMTATAVRLATYRVLCRMREEMME</sequence>
<proteinExistence type="predicted"/>
<dbReference type="RefSeq" id="WP_145211862.1">
    <property type="nucleotide sequence ID" value="NZ_CP036432.1"/>
</dbReference>